<evidence type="ECO:0000313" key="2">
    <source>
        <dbReference type="EMBL" id="GAA4508714.1"/>
    </source>
</evidence>
<feature type="region of interest" description="Disordered" evidence="1">
    <location>
        <begin position="30"/>
        <end position="50"/>
    </location>
</feature>
<comment type="caution">
    <text evidence="2">The sequence shown here is derived from an EMBL/GenBank/DDBJ whole genome shotgun (WGS) entry which is preliminary data.</text>
</comment>
<gene>
    <name evidence="2" type="ORF">GCM10023191_068760</name>
</gene>
<protein>
    <recommendedName>
        <fullName evidence="4">RanBP2-type domain-containing protein</fullName>
    </recommendedName>
</protein>
<evidence type="ECO:0000256" key="1">
    <source>
        <dbReference type="SAM" id="MobiDB-lite"/>
    </source>
</evidence>
<organism evidence="2 3">
    <name type="scientific">Actinoallomurus oryzae</name>
    <dbReference type="NCBI Taxonomy" id="502180"/>
    <lineage>
        <taxon>Bacteria</taxon>
        <taxon>Bacillati</taxon>
        <taxon>Actinomycetota</taxon>
        <taxon>Actinomycetes</taxon>
        <taxon>Streptosporangiales</taxon>
        <taxon>Thermomonosporaceae</taxon>
        <taxon>Actinoallomurus</taxon>
    </lineage>
</organism>
<dbReference type="RefSeq" id="WP_345471003.1">
    <property type="nucleotide sequence ID" value="NZ_BAABHF010000043.1"/>
</dbReference>
<evidence type="ECO:0000313" key="3">
    <source>
        <dbReference type="Proteomes" id="UP001500503"/>
    </source>
</evidence>
<proteinExistence type="predicted"/>
<keyword evidence="3" id="KW-1185">Reference proteome</keyword>
<accession>A0ABP8QR25</accession>
<sequence>MQCPWCSNTNFLPRVLCAHCNEELFPKPVTDEQTARHEKPPDDGERTRAGAAQWKSLAVSLCTAAGLGLGGVTSYHHWPVKPAPAQAVQNSAPLPDPAEELTAMNTFLQTVQSTRTEMPDTLGACEYAASDVELLAEVVQERTQQVSEATALRVDDIVDGGGLRQALISMTVATLTADKRYLTWARRAGSSSVCSDAGGNDAINKANQTAADAKRAFVRVWNADASRYGQPTYEWNDF</sequence>
<dbReference type="Proteomes" id="UP001500503">
    <property type="component" value="Unassembled WGS sequence"/>
</dbReference>
<reference evidence="3" key="1">
    <citation type="journal article" date="2019" name="Int. J. Syst. Evol. Microbiol.">
        <title>The Global Catalogue of Microorganisms (GCM) 10K type strain sequencing project: providing services to taxonomists for standard genome sequencing and annotation.</title>
        <authorList>
            <consortium name="The Broad Institute Genomics Platform"/>
            <consortium name="The Broad Institute Genome Sequencing Center for Infectious Disease"/>
            <person name="Wu L."/>
            <person name="Ma J."/>
        </authorList>
    </citation>
    <scope>NUCLEOTIDE SEQUENCE [LARGE SCALE GENOMIC DNA]</scope>
    <source>
        <strain evidence="3">JCM 17933</strain>
    </source>
</reference>
<dbReference type="EMBL" id="BAABHF010000043">
    <property type="protein sequence ID" value="GAA4508714.1"/>
    <property type="molecule type" value="Genomic_DNA"/>
</dbReference>
<feature type="compositionally biased region" description="Basic and acidic residues" evidence="1">
    <location>
        <begin position="30"/>
        <end position="48"/>
    </location>
</feature>
<name>A0ABP8QR25_9ACTN</name>
<evidence type="ECO:0008006" key="4">
    <source>
        <dbReference type="Google" id="ProtNLM"/>
    </source>
</evidence>